<dbReference type="EMBL" id="OU893340">
    <property type="protein sequence ID" value="CAG9796743.1"/>
    <property type="molecule type" value="Genomic_DNA"/>
</dbReference>
<feature type="region of interest" description="Disordered" evidence="1">
    <location>
        <begin position="174"/>
        <end position="204"/>
    </location>
</feature>
<feature type="compositionally biased region" description="Polar residues" evidence="1">
    <location>
        <begin position="235"/>
        <end position="247"/>
    </location>
</feature>
<feature type="compositionally biased region" description="Basic residues" evidence="1">
    <location>
        <begin position="260"/>
        <end position="271"/>
    </location>
</feature>
<dbReference type="PANTHER" id="PTHR36299:SF2">
    <property type="entry name" value="DUF4773 DOMAIN-CONTAINING PROTEIN"/>
    <property type="match status" value="1"/>
</dbReference>
<organism evidence="3 4">
    <name type="scientific">Diatraea saccharalis</name>
    <name type="common">sugarcane borer</name>
    <dbReference type="NCBI Taxonomy" id="40085"/>
    <lineage>
        <taxon>Eukaryota</taxon>
        <taxon>Metazoa</taxon>
        <taxon>Ecdysozoa</taxon>
        <taxon>Arthropoda</taxon>
        <taxon>Hexapoda</taxon>
        <taxon>Insecta</taxon>
        <taxon>Pterygota</taxon>
        <taxon>Neoptera</taxon>
        <taxon>Endopterygota</taxon>
        <taxon>Lepidoptera</taxon>
        <taxon>Glossata</taxon>
        <taxon>Ditrysia</taxon>
        <taxon>Pyraloidea</taxon>
        <taxon>Crambidae</taxon>
        <taxon>Crambinae</taxon>
        <taxon>Diatraea</taxon>
    </lineage>
</organism>
<dbReference type="OrthoDB" id="6590335at2759"/>
<dbReference type="Pfam" id="PF15998">
    <property type="entry name" value="DUF4773"/>
    <property type="match status" value="1"/>
</dbReference>
<evidence type="ECO:0000313" key="3">
    <source>
        <dbReference type="EMBL" id="CAG9796743.1"/>
    </source>
</evidence>
<protein>
    <recommendedName>
        <fullName evidence="2">DUF4773 domain-containing protein</fullName>
    </recommendedName>
</protein>
<feature type="domain" description="DUF4773" evidence="2">
    <location>
        <begin position="63"/>
        <end position="177"/>
    </location>
</feature>
<evidence type="ECO:0000256" key="1">
    <source>
        <dbReference type="SAM" id="MobiDB-lite"/>
    </source>
</evidence>
<reference evidence="3" key="1">
    <citation type="submission" date="2021-12" db="EMBL/GenBank/DDBJ databases">
        <authorList>
            <person name="King R."/>
        </authorList>
    </citation>
    <scope>NUCLEOTIDE SEQUENCE</scope>
</reference>
<keyword evidence="4" id="KW-1185">Reference proteome</keyword>
<reference evidence="3" key="2">
    <citation type="submission" date="2022-10" db="EMBL/GenBank/DDBJ databases">
        <authorList>
            <consortium name="ENA_rothamsted_submissions"/>
            <consortium name="culmorum"/>
            <person name="King R."/>
        </authorList>
    </citation>
    <scope>NUCLEOTIDE SEQUENCE</scope>
</reference>
<dbReference type="Proteomes" id="UP001153714">
    <property type="component" value="Chromosome 9"/>
</dbReference>
<evidence type="ECO:0000259" key="2">
    <source>
        <dbReference type="Pfam" id="PF15998"/>
    </source>
</evidence>
<sequence length="271" mass="29612">MTGPGFTSASQTENDNQYAIVFFKKISKYILISDNIFADYFNFEDGKKLIEVAEKRDENDRSCACKGAACVCCVNFNITFVDLGGPGCVHMKYLSPDDGFSVNVSYGKNLIHSAKIQGTNPDPICLEVIGKFAQVCAKFSDMAPTADGLRGCLELQPRIFGDKQLEFPIGCFKSKSGGMEMEDPPAETESTTEDSEDNGEETPGFNAESFIMEIYQTAEQGVAFLSSLLDLPNKLNATKPASETTTIKNDEATSDSSQRRAPKSLKHPNQL</sequence>
<proteinExistence type="predicted"/>
<dbReference type="PANTHER" id="PTHR36299">
    <property type="entry name" value="AGAP008005-PA"/>
    <property type="match status" value="1"/>
</dbReference>
<feature type="compositionally biased region" description="Acidic residues" evidence="1">
    <location>
        <begin position="180"/>
        <end position="200"/>
    </location>
</feature>
<gene>
    <name evidence="3" type="ORF">DIATSA_LOCUS13905</name>
</gene>
<accession>A0A9N9RI10</accession>
<evidence type="ECO:0000313" key="4">
    <source>
        <dbReference type="Proteomes" id="UP001153714"/>
    </source>
</evidence>
<feature type="region of interest" description="Disordered" evidence="1">
    <location>
        <begin position="235"/>
        <end position="271"/>
    </location>
</feature>
<name>A0A9N9RI10_9NEOP</name>
<dbReference type="AlphaFoldDB" id="A0A9N9RI10"/>
<dbReference type="InterPro" id="IPR031941">
    <property type="entry name" value="DUF4773"/>
</dbReference>